<dbReference type="GeneID" id="41827061"/>
<evidence type="ECO:0000259" key="20">
    <source>
        <dbReference type="Pfam" id="PF06455"/>
    </source>
</evidence>
<dbReference type="CTD" id="4540"/>
<evidence type="ECO:0000313" key="21">
    <source>
        <dbReference type="EMBL" id="QEJ81624.1"/>
    </source>
</evidence>
<keyword evidence="15 17" id="KW-0472">Membrane</keyword>
<evidence type="ECO:0000256" key="1">
    <source>
        <dbReference type="ARBA" id="ARBA00003257"/>
    </source>
</evidence>
<keyword evidence="11 17" id="KW-1133">Transmembrane helix</keyword>
<evidence type="ECO:0000256" key="17">
    <source>
        <dbReference type="RuleBase" id="RU003404"/>
    </source>
</evidence>
<sequence>MSICLIYFVGFLLLSILFFIGSLTFMVMNYLIMIEYELMSFNSSIIYLTLLFDWVSLLFMSFVLFISSMVILYSEEYMSGEINLNRFIILVVLFVFSMMMMIISPNLISILLGWDGLGLVSFCLVIFYQNMKSLNAGMITALFNRVGDVAILLSIAWMLNYGSWNFMFYIEYMKNDYSMMVISFLVVLASFTKSAQIPFSSWLPAAMAAPTPVSSLVHSSTLVTAGVYLLIRFSVCFNDYLVYLMLFISSLTMFMAGLGANFEFDLKKIIALSTLSQLGMMMSILFLGDSDLAFFHLLSHALFKALLFMCAGCMIHNYLNCQDIRFMGSVINIMPLTCSFFNICNFSLCGLPFLSGFYSKDLILEYLSFSGFNLYVYIIFYMSIGLTVSYTVRLCYYLMYNNYNFYSFSNLNDQGLIMLRGMYGLIFLVIFTGSILTWLLFSTPYFICLSFSMKMMTVLMIMVGISFGLIFEYLVNIKFKFIKMIFFFSSLWNLSSLSTFGVNSFPLKLSGLYYKTIDQGWSEYFGVNSLYKMLLVNSSLLMVFINNSLKIYLLLFLIFIYLIFLYI</sequence>
<feature type="transmembrane region" description="Helical" evidence="17">
    <location>
        <begin position="269"/>
        <end position="288"/>
    </location>
</feature>
<comment type="subcellular location">
    <subcellularLocation>
        <location evidence="2">Mitochondrion inner membrane</location>
        <topology evidence="2">Multi-pass membrane protein</topology>
    </subcellularLocation>
</comment>
<feature type="transmembrane region" description="Helical" evidence="17">
    <location>
        <begin position="149"/>
        <end position="170"/>
    </location>
</feature>
<evidence type="ECO:0000256" key="4">
    <source>
        <dbReference type="ARBA" id="ARBA00021096"/>
    </source>
</evidence>
<evidence type="ECO:0000256" key="11">
    <source>
        <dbReference type="ARBA" id="ARBA00022989"/>
    </source>
</evidence>
<evidence type="ECO:0000256" key="14">
    <source>
        <dbReference type="ARBA" id="ARBA00023128"/>
    </source>
</evidence>
<evidence type="ECO:0000256" key="13">
    <source>
        <dbReference type="ARBA" id="ARBA00023075"/>
    </source>
</evidence>
<feature type="domain" description="NADH dehydrogenase subunit 5 C-terminal" evidence="20">
    <location>
        <begin position="390"/>
        <end position="566"/>
    </location>
</feature>
<comment type="similarity">
    <text evidence="17">Belongs to the complex I subunit 5 family.</text>
</comment>
<comment type="function">
    <text evidence="1">Core subunit of the mitochondrial membrane respiratory chain NADH dehydrogenase (Complex I) that is believed to belong to the minimal assembly required for catalysis. Complex I functions in the transfer of electrons from NADH to the respiratory chain. The immediate electron acceptor for the enzyme is believed to be ubiquinone.</text>
</comment>
<dbReference type="PRINTS" id="PR01434">
    <property type="entry name" value="NADHDHGNASE5"/>
</dbReference>
<feature type="transmembrane region" description="Helical" evidence="17">
    <location>
        <begin position="176"/>
        <end position="195"/>
    </location>
</feature>
<protein>
    <recommendedName>
        <fullName evidence="4 17">NADH-ubiquinone oxidoreductase chain 5</fullName>
        <ecNumber evidence="3 17">7.1.1.2</ecNumber>
    </recommendedName>
</protein>
<dbReference type="GO" id="GO:0008137">
    <property type="term" value="F:NADH dehydrogenase (ubiquinone) activity"/>
    <property type="evidence" value="ECO:0007669"/>
    <property type="project" value="UniProtKB-EC"/>
</dbReference>
<feature type="transmembrane region" description="Helical" evidence="17">
    <location>
        <begin position="374"/>
        <end position="400"/>
    </location>
</feature>
<dbReference type="GO" id="GO:0015990">
    <property type="term" value="P:electron transport coupled proton transport"/>
    <property type="evidence" value="ECO:0007669"/>
    <property type="project" value="TreeGrafter"/>
</dbReference>
<feature type="domain" description="NADH-Ubiquinone oxidoreductase (complex I) chain 5 N-terminal" evidence="19">
    <location>
        <begin position="41"/>
        <end position="87"/>
    </location>
</feature>
<feature type="domain" description="NADH:quinone oxidoreductase/Mrp antiporter transmembrane" evidence="18">
    <location>
        <begin position="104"/>
        <end position="378"/>
    </location>
</feature>
<feature type="transmembrane region" description="Helical" evidence="17">
    <location>
        <begin position="7"/>
        <end position="33"/>
    </location>
</feature>
<evidence type="ECO:0000256" key="8">
    <source>
        <dbReference type="ARBA" id="ARBA00022792"/>
    </source>
</evidence>
<dbReference type="Pfam" id="PF00361">
    <property type="entry name" value="Proton_antipo_M"/>
    <property type="match status" value="1"/>
</dbReference>
<feature type="transmembrane region" description="Helical" evidence="17">
    <location>
        <begin position="216"/>
        <end position="235"/>
    </location>
</feature>
<dbReference type="GO" id="GO:0005743">
    <property type="term" value="C:mitochondrial inner membrane"/>
    <property type="evidence" value="ECO:0007669"/>
    <property type="project" value="UniProtKB-SubCell"/>
</dbReference>
<comment type="function">
    <text evidence="17">Core subunit of the mitochondrial membrane respiratory chain NADH dehydrogenase (Complex I) which catalyzes electron transfer from NADH through the respiratory chain, using ubiquinone as an electron acceptor. Essential for the catalytic activity and assembly of complex I.</text>
</comment>
<feature type="transmembrane region" description="Helical" evidence="17">
    <location>
        <begin position="241"/>
        <end position="262"/>
    </location>
</feature>
<proteinExistence type="inferred from homology"/>
<dbReference type="InterPro" id="IPR003945">
    <property type="entry name" value="NU5C-like"/>
</dbReference>
<dbReference type="AlphaFoldDB" id="A0A5C0PWR5"/>
<evidence type="ECO:0000256" key="9">
    <source>
        <dbReference type="ARBA" id="ARBA00022967"/>
    </source>
</evidence>
<keyword evidence="9" id="KW-1278">Translocase</keyword>
<feature type="transmembrane region" description="Helical" evidence="17">
    <location>
        <begin position="45"/>
        <end position="72"/>
    </location>
</feature>
<keyword evidence="6" id="KW-0679">Respiratory chain</keyword>
<evidence type="ECO:0000256" key="12">
    <source>
        <dbReference type="ARBA" id="ARBA00023027"/>
    </source>
</evidence>
<keyword evidence="10" id="KW-0249">Electron transport</keyword>
<keyword evidence="13 17" id="KW-0830">Ubiquinone</keyword>
<dbReference type="EC" id="7.1.1.2" evidence="3 17"/>
<evidence type="ECO:0000256" key="2">
    <source>
        <dbReference type="ARBA" id="ARBA00004448"/>
    </source>
</evidence>
<evidence type="ECO:0000256" key="7">
    <source>
        <dbReference type="ARBA" id="ARBA00022692"/>
    </source>
</evidence>
<dbReference type="GO" id="GO:0042773">
    <property type="term" value="P:ATP synthesis coupled electron transport"/>
    <property type="evidence" value="ECO:0007669"/>
    <property type="project" value="InterPro"/>
</dbReference>
<feature type="transmembrane region" description="Helical" evidence="17">
    <location>
        <begin position="551"/>
        <end position="566"/>
    </location>
</feature>
<feature type="transmembrane region" description="Helical" evidence="17">
    <location>
        <begin position="109"/>
        <end position="128"/>
    </location>
</feature>
<keyword evidence="8" id="KW-0999">Mitochondrion inner membrane</keyword>
<feature type="transmembrane region" description="Helical" evidence="17">
    <location>
        <begin position="421"/>
        <end position="441"/>
    </location>
</feature>
<evidence type="ECO:0000256" key="3">
    <source>
        <dbReference type="ARBA" id="ARBA00012944"/>
    </source>
</evidence>
<dbReference type="PANTHER" id="PTHR42829">
    <property type="entry name" value="NADH-UBIQUINONE OXIDOREDUCTASE CHAIN 5"/>
    <property type="match status" value="1"/>
</dbReference>
<evidence type="ECO:0000256" key="10">
    <source>
        <dbReference type="ARBA" id="ARBA00022982"/>
    </source>
</evidence>
<evidence type="ECO:0000259" key="19">
    <source>
        <dbReference type="Pfam" id="PF00662"/>
    </source>
</evidence>
<dbReference type="RefSeq" id="YP_009695394.1">
    <property type="nucleotide sequence ID" value="NC_044790.1"/>
</dbReference>
<feature type="transmembrane region" description="Helical" evidence="17">
    <location>
        <begin position="294"/>
        <end position="319"/>
    </location>
</feature>
<evidence type="ECO:0000256" key="15">
    <source>
        <dbReference type="ARBA" id="ARBA00023136"/>
    </source>
</evidence>
<comment type="catalytic activity">
    <reaction evidence="16 17">
        <text>a ubiquinone + NADH + 5 H(+)(in) = a ubiquinol + NAD(+) + 4 H(+)(out)</text>
        <dbReference type="Rhea" id="RHEA:29091"/>
        <dbReference type="Rhea" id="RHEA-COMP:9565"/>
        <dbReference type="Rhea" id="RHEA-COMP:9566"/>
        <dbReference type="ChEBI" id="CHEBI:15378"/>
        <dbReference type="ChEBI" id="CHEBI:16389"/>
        <dbReference type="ChEBI" id="CHEBI:17976"/>
        <dbReference type="ChEBI" id="CHEBI:57540"/>
        <dbReference type="ChEBI" id="CHEBI:57945"/>
        <dbReference type="EC" id="7.1.1.2"/>
    </reaction>
</comment>
<keyword evidence="14 17" id="KW-0496">Mitochondrion</keyword>
<evidence type="ECO:0000259" key="18">
    <source>
        <dbReference type="Pfam" id="PF00361"/>
    </source>
</evidence>
<feature type="transmembrane region" description="Helical" evidence="17">
    <location>
        <begin position="453"/>
        <end position="474"/>
    </location>
</feature>
<gene>
    <name evidence="21" type="primary">ND5</name>
    <name evidence="21" type="ORF">FM06_21</name>
</gene>
<reference evidence="21" key="1">
    <citation type="journal article" date="2019" name="Mol. Phylogenet. Evol.">
        <title>Phylogenetic analysis provides insights into the evolution of Asian fireflies and adult bioluminescence.</title>
        <authorList>
            <person name="Chen X."/>
            <person name="Dong Z."/>
            <person name="Liu G."/>
            <person name="He J."/>
            <person name="Zhao R."/>
            <person name="Wang W."/>
            <person name="Peng Y."/>
            <person name="Li X."/>
        </authorList>
    </citation>
    <scope>NUCLEOTIDE SEQUENCE</scope>
</reference>
<feature type="transmembrane region" description="Helical" evidence="17">
    <location>
        <begin position="331"/>
        <end position="354"/>
    </location>
</feature>
<evidence type="ECO:0000256" key="16">
    <source>
        <dbReference type="ARBA" id="ARBA00049551"/>
    </source>
</evidence>
<organism evidence="21">
    <name type="scientific">Pyrocoelia praetexta</name>
    <dbReference type="NCBI Taxonomy" id="370600"/>
    <lineage>
        <taxon>Eukaryota</taxon>
        <taxon>Metazoa</taxon>
        <taxon>Ecdysozoa</taxon>
        <taxon>Arthropoda</taxon>
        <taxon>Hexapoda</taxon>
        <taxon>Insecta</taxon>
        <taxon>Pterygota</taxon>
        <taxon>Neoptera</taxon>
        <taxon>Endopterygota</taxon>
        <taxon>Coleoptera</taxon>
        <taxon>Polyphaga</taxon>
        <taxon>Elateriformia</taxon>
        <taxon>Elateroidea</taxon>
        <taxon>Lampyridae</taxon>
        <taxon>Lampyrinae</taxon>
        <taxon>Pyrocoelia</taxon>
    </lineage>
</organism>
<dbReference type="Pfam" id="PF00662">
    <property type="entry name" value="Proton_antipo_N"/>
    <property type="match status" value="1"/>
</dbReference>
<geneLocation type="mitochondrion" evidence="21"/>
<keyword evidence="7 17" id="KW-0812">Transmembrane</keyword>
<dbReference type="GO" id="GO:0003954">
    <property type="term" value="F:NADH dehydrogenase activity"/>
    <property type="evidence" value="ECO:0007669"/>
    <property type="project" value="TreeGrafter"/>
</dbReference>
<dbReference type="InterPro" id="IPR001750">
    <property type="entry name" value="ND/Mrp_TM"/>
</dbReference>
<keyword evidence="5 17" id="KW-0813">Transport</keyword>
<dbReference type="InterPro" id="IPR001516">
    <property type="entry name" value="Proton_antipo_N"/>
</dbReference>
<dbReference type="InterPro" id="IPR010934">
    <property type="entry name" value="NADH_DH_su5_C"/>
</dbReference>
<accession>A0A5C0PWR5</accession>
<dbReference type="Pfam" id="PF06455">
    <property type="entry name" value="NADH5_C"/>
    <property type="match status" value="1"/>
</dbReference>
<feature type="transmembrane region" description="Helical" evidence="17">
    <location>
        <begin position="486"/>
        <end position="505"/>
    </location>
</feature>
<keyword evidence="12 17" id="KW-0520">NAD</keyword>
<dbReference type="PANTHER" id="PTHR42829:SF2">
    <property type="entry name" value="NADH-UBIQUINONE OXIDOREDUCTASE CHAIN 5"/>
    <property type="match status" value="1"/>
</dbReference>
<dbReference type="EMBL" id="MK292115">
    <property type="protein sequence ID" value="QEJ81624.1"/>
    <property type="molecule type" value="Genomic_DNA"/>
</dbReference>
<name>A0A5C0PWR5_9COLE</name>
<evidence type="ECO:0000256" key="6">
    <source>
        <dbReference type="ARBA" id="ARBA00022660"/>
    </source>
</evidence>
<evidence type="ECO:0000256" key="5">
    <source>
        <dbReference type="ARBA" id="ARBA00022448"/>
    </source>
</evidence>
<feature type="transmembrane region" description="Helical" evidence="17">
    <location>
        <begin position="84"/>
        <end position="103"/>
    </location>
</feature>